<name>A0A0K6HN67_9HYPH</name>
<evidence type="ECO:0000256" key="2">
    <source>
        <dbReference type="RuleBase" id="RU361185"/>
    </source>
</evidence>
<dbReference type="AlphaFoldDB" id="A0A0K6HN67"/>
<sequence length="802" mass="89339">MKTLETFTLTRSIEAGIELAVEGRHVMTVEVLEDALFRVQLRKNGDFRLGRSWTVAPKPEGTATPCETPWEGRSRRDLSGFSCPAFKLTDNGEAGIVITTDKLRLTITKPLTFVWEAKQADGSFLVFAEDRPTGAYLLDVKSHAHAHFLLRKTGERVYGLGEKAGDVERSGRRFEMRNLDAMGYDARSTDPLYKHWPFSITRTASAGAFGIFYDNLAGSWFDLGNELDNYHKPYRAYRAEDGDLDYYMSWGASILDVVKANVRLTGGTAFPPLWTIGYSGSTMHYTDAENAQEQLEGFVRLVEEHDIPCDSFQLSSGYTSIGLKRYVFNWNTAKVPDPAGMSAKFASAGLHLAANIKPCLLQDHPMFADVAAKKLFVLDSESDTPARSVFWDDEGAHLDFTNPETIAWWQQNVTEKLLGYGINSTWNDNNEYEIWDSHARCNGFGETIDIGLIRPLMPVLMTRASYEAQVRHQPDVRPYLISRSGAPGLQRYAQTWSGDNRTAWETVRYNTRMGLGMSLSGLYNIGHDVGGFAGPRPEPELFVRWVQNGIFHPRFTIHSWNDDRTVNEPWMFPEVTDHIRDAIKFRYRLLPYLYTVLHAAVTADEPMLRPTFLDHESDARTFAESDEFLIGRDLLVASVMDKGATSRRLYLPENGTGWWNFWTGEWYAGGQELTLPVTLGSMPLFVRAGSVLPLAEGLTRADSRKDTARTFAIFPAQGAASSVSHEYADDGFAANALDGNHALIRMELTSDADSISLTLSRTGAYSPAWTEAKVILPAGETRKLSVNGVAAANGATVTVPAA</sequence>
<dbReference type="GO" id="GO:0004553">
    <property type="term" value="F:hydrolase activity, hydrolyzing O-glycosyl compounds"/>
    <property type="evidence" value="ECO:0007669"/>
    <property type="project" value="InterPro"/>
</dbReference>
<dbReference type="SUPFAM" id="SSF51445">
    <property type="entry name" value="(Trans)glycosidases"/>
    <property type="match status" value="1"/>
</dbReference>
<feature type="domain" description="Glycoside hydrolase family 31 TIM barrel" evidence="3">
    <location>
        <begin position="269"/>
        <end position="595"/>
    </location>
</feature>
<dbReference type="Gene3D" id="2.60.40.1180">
    <property type="entry name" value="Golgi alpha-mannosidase II"/>
    <property type="match status" value="2"/>
</dbReference>
<evidence type="ECO:0000259" key="5">
    <source>
        <dbReference type="Pfam" id="PF21365"/>
    </source>
</evidence>
<dbReference type="InterPro" id="IPR011013">
    <property type="entry name" value="Gal_mutarotase_sf_dom"/>
</dbReference>
<accession>A0A0K6HN67</accession>
<dbReference type="EMBL" id="CYHE01000001">
    <property type="protein sequence ID" value="CUA92319.1"/>
    <property type="molecule type" value="Genomic_DNA"/>
</dbReference>
<evidence type="ECO:0000256" key="1">
    <source>
        <dbReference type="ARBA" id="ARBA00007806"/>
    </source>
</evidence>
<dbReference type="SUPFAM" id="SSF51011">
    <property type="entry name" value="Glycosyl hydrolase domain"/>
    <property type="match status" value="1"/>
</dbReference>
<dbReference type="Pfam" id="PF13802">
    <property type="entry name" value="Gal_mutarotas_2"/>
    <property type="match status" value="1"/>
</dbReference>
<evidence type="ECO:0000259" key="3">
    <source>
        <dbReference type="Pfam" id="PF01055"/>
    </source>
</evidence>
<keyword evidence="2 6" id="KW-0378">Hydrolase</keyword>
<dbReference type="OrthoDB" id="176168at2"/>
<dbReference type="Pfam" id="PF21365">
    <property type="entry name" value="Glyco_hydro_31_3rd"/>
    <property type="match status" value="1"/>
</dbReference>
<dbReference type="Proteomes" id="UP000183900">
    <property type="component" value="Unassembled WGS sequence"/>
</dbReference>
<dbReference type="InterPro" id="IPR000322">
    <property type="entry name" value="Glyco_hydro_31_TIM"/>
</dbReference>
<feature type="domain" description="Glycosyl hydrolase family 31 C-terminal" evidence="5">
    <location>
        <begin position="605"/>
        <end position="692"/>
    </location>
</feature>
<evidence type="ECO:0000313" key="7">
    <source>
        <dbReference type="Proteomes" id="UP000183900"/>
    </source>
</evidence>
<gene>
    <name evidence="6" type="ORF">Ga0061067_101442</name>
</gene>
<proteinExistence type="inferred from homology"/>
<dbReference type="SUPFAM" id="SSF74650">
    <property type="entry name" value="Galactose mutarotase-like"/>
    <property type="match status" value="1"/>
</dbReference>
<keyword evidence="7" id="KW-1185">Reference proteome</keyword>
<dbReference type="GO" id="GO:0005975">
    <property type="term" value="P:carbohydrate metabolic process"/>
    <property type="evidence" value="ECO:0007669"/>
    <property type="project" value="InterPro"/>
</dbReference>
<dbReference type="Gene3D" id="3.20.20.80">
    <property type="entry name" value="Glycosidases"/>
    <property type="match status" value="1"/>
</dbReference>
<reference evidence="7" key="1">
    <citation type="submission" date="2015-08" db="EMBL/GenBank/DDBJ databases">
        <authorList>
            <person name="Varghese N."/>
        </authorList>
    </citation>
    <scope>NUCLEOTIDE SEQUENCE [LARGE SCALE GENOMIC DNA]</scope>
    <source>
        <strain evidence="7">DSM 23407</strain>
    </source>
</reference>
<comment type="similarity">
    <text evidence="1 2">Belongs to the glycosyl hydrolase 31 family.</text>
</comment>
<dbReference type="InterPro" id="IPR017853">
    <property type="entry name" value="GH"/>
</dbReference>
<dbReference type="InterPro" id="IPR013780">
    <property type="entry name" value="Glyco_hydro_b"/>
</dbReference>
<feature type="domain" description="Glycoside hydrolase family 31 N-terminal" evidence="4">
    <location>
        <begin position="27"/>
        <end position="222"/>
    </location>
</feature>
<dbReference type="PANTHER" id="PTHR22762:SF165">
    <property type="entry name" value="PUTATIVE (AFU_ORTHOLOGUE AFUA_1G06560)-RELATED"/>
    <property type="match status" value="1"/>
</dbReference>
<dbReference type="InterPro" id="IPR048395">
    <property type="entry name" value="Glyco_hydro_31_C"/>
</dbReference>
<dbReference type="Pfam" id="PF01055">
    <property type="entry name" value="Glyco_hydro_31_2nd"/>
    <property type="match status" value="1"/>
</dbReference>
<dbReference type="GO" id="GO:0030246">
    <property type="term" value="F:carbohydrate binding"/>
    <property type="evidence" value="ECO:0007669"/>
    <property type="project" value="InterPro"/>
</dbReference>
<dbReference type="Gene3D" id="2.60.40.1760">
    <property type="entry name" value="glycosyl hydrolase (family 31)"/>
    <property type="match status" value="1"/>
</dbReference>
<organism evidence="6 7">
    <name type="scientific">Pannonibacter indicus</name>
    <dbReference type="NCBI Taxonomy" id="466044"/>
    <lineage>
        <taxon>Bacteria</taxon>
        <taxon>Pseudomonadati</taxon>
        <taxon>Pseudomonadota</taxon>
        <taxon>Alphaproteobacteria</taxon>
        <taxon>Hyphomicrobiales</taxon>
        <taxon>Stappiaceae</taxon>
        <taxon>Pannonibacter</taxon>
    </lineage>
</organism>
<dbReference type="RefSeq" id="WP_055454154.1">
    <property type="nucleotide sequence ID" value="NZ_CYHE01000001.1"/>
</dbReference>
<evidence type="ECO:0000259" key="4">
    <source>
        <dbReference type="Pfam" id="PF13802"/>
    </source>
</evidence>
<keyword evidence="2" id="KW-0326">Glycosidase</keyword>
<dbReference type="PANTHER" id="PTHR22762">
    <property type="entry name" value="ALPHA-GLUCOSIDASE"/>
    <property type="match status" value="1"/>
</dbReference>
<dbReference type="CDD" id="cd14752">
    <property type="entry name" value="GH31_N"/>
    <property type="match status" value="1"/>
</dbReference>
<dbReference type="CDD" id="cd06599">
    <property type="entry name" value="GH31_glycosidase_Aec37"/>
    <property type="match status" value="1"/>
</dbReference>
<evidence type="ECO:0000313" key="6">
    <source>
        <dbReference type="EMBL" id="CUA92319.1"/>
    </source>
</evidence>
<dbReference type="InterPro" id="IPR025887">
    <property type="entry name" value="Glyco_hydro_31_N_dom"/>
</dbReference>
<protein>
    <submittedName>
        <fullName evidence="6">Alpha-glucosidase, glycosyl hydrolase family GH31</fullName>
    </submittedName>
</protein>